<dbReference type="EMBL" id="UINC01002028">
    <property type="protein sequence ID" value="SUZ92059.1"/>
    <property type="molecule type" value="Genomic_DNA"/>
</dbReference>
<dbReference type="PANTHER" id="PTHR37690:SF1">
    <property type="entry name" value="CHORISMATE DEHYDRATASE"/>
    <property type="match status" value="1"/>
</dbReference>
<evidence type="ECO:0008006" key="4">
    <source>
        <dbReference type="Google" id="ProtNLM"/>
    </source>
</evidence>
<dbReference type="Pfam" id="PF02621">
    <property type="entry name" value="VitK2_biosynth"/>
    <property type="match status" value="1"/>
</dbReference>
<keyword evidence="1" id="KW-0474">Menaquinone biosynthesis</keyword>
<reference evidence="3" key="1">
    <citation type="submission" date="2018-05" db="EMBL/GenBank/DDBJ databases">
        <authorList>
            <person name="Lanie J.A."/>
            <person name="Ng W.-L."/>
            <person name="Kazmierczak K.M."/>
            <person name="Andrzejewski T.M."/>
            <person name="Davidsen T.M."/>
            <person name="Wayne K.J."/>
            <person name="Tettelin H."/>
            <person name="Glass J.I."/>
            <person name="Rusch D."/>
            <person name="Podicherti R."/>
            <person name="Tsui H.-C.T."/>
            <person name="Winkler M.E."/>
        </authorList>
    </citation>
    <scope>NUCLEOTIDE SEQUENCE</scope>
</reference>
<protein>
    <recommendedName>
        <fullName evidence="4">Chorismate dehydratase</fullName>
    </recommendedName>
</protein>
<dbReference type="InterPro" id="IPR030868">
    <property type="entry name" value="MqnA"/>
</dbReference>
<gene>
    <name evidence="3" type="ORF">METZ01_LOCUS44913</name>
</gene>
<keyword evidence="2" id="KW-0456">Lyase</keyword>
<organism evidence="3">
    <name type="scientific">marine metagenome</name>
    <dbReference type="NCBI Taxonomy" id="408172"/>
    <lineage>
        <taxon>unclassified sequences</taxon>
        <taxon>metagenomes</taxon>
        <taxon>ecological metagenomes</taxon>
    </lineage>
</organism>
<accession>A0A381RM47</accession>
<proteinExistence type="predicted"/>
<dbReference type="InterPro" id="IPR003773">
    <property type="entry name" value="Menaquinone_biosynth"/>
</dbReference>
<sequence length="233" mass="26517">MYFDMGKRGITVVELPPNELTTRIAHNQIQGGLIPLIDTFNLDDSMRTLSGFCLATVAQAGSVKLHSKIPIIELAGRTVAVPSESPTSVKLLQVLLEVKHGVKPAAYVNETEPHEAQLLVGNLGLRHRRGLREHPHIYDLGEEWNRWTNLPFVFARWVLRNDVERVDALMIEDSLYTSLQDWSDGLYRVLGPAIPLPIHPQEIHMYTQGLRYFMGRPEEKSVIQFREYLDRLG</sequence>
<dbReference type="SUPFAM" id="SSF53850">
    <property type="entry name" value="Periplasmic binding protein-like II"/>
    <property type="match status" value="1"/>
</dbReference>
<dbReference type="PANTHER" id="PTHR37690">
    <property type="entry name" value="CHORISMATE DEHYDRATASE"/>
    <property type="match status" value="1"/>
</dbReference>
<evidence type="ECO:0000256" key="1">
    <source>
        <dbReference type="ARBA" id="ARBA00022428"/>
    </source>
</evidence>
<name>A0A381RM47_9ZZZZ</name>
<dbReference type="GO" id="GO:0016829">
    <property type="term" value="F:lyase activity"/>
    <property type="evidence" value="ECO:0007669"/>
    <property type="project" value="UniProtKB-KW"/>
</dbReference>
<dbReference type="GO" id="GO:0009234">
    <property type="term" value="P:menaquinone biosynthetic process"/>
    <property type="evidence" value="ECO:0007669"/>
    <property type="project" value="UniProtKB-KW"/>
</dbReference>
<evidence type="ECO:0000313" key="3">
    <source>
        <dbReference type="EMBL" id="SUZ92059.1"/>
    </source>
</evidence>
<evidence type="ECO:0000256" key="2">
    <source>
        <dbReference type="ARBA" id="ARBA00023239"/>
    </source>
</evidence>
<dbReference type="Gene3D" id="3.40.190.10">
    <property type="entry name" value="Periplasmic binding protein-like II"/>
    <property type="match status" value="2"/>
</dbReference>
<dbReference type="AlphaFoldDB" id="A0A381RM47"/>